<feature type="non-terminal residue" evidence="1">
    <location>
        <position position="62"/>
    </location>
</feature>
<evidence type="ECO:0000313" key="1">
    <source>
        <dbReference type="EMBL" id="MBK1659576.1"/>
    </source>
</evidence>
<keyword evidence="2" id="KW-1185">Reference proteome</keyword>
<proteinExistence type="predicted"/>
<dbReference type="Proteomes" id="UP000697995">
    <property type="component" value="Unassembled WGS sequence"/>
</dbReference>
<sequence length="62" mass="5715">MMGTRIAQGLVLAGAAACGLFAAVVTWGGPSAAPAGPPGEARAGGAGMPAALLQRAAAIPSG</sequence>
<name>A0ABS1CYF6_9PROT</name>
<organism evidence="1 2">
    <name type="scientific">Paracraurococcus ruber</name>
    <dbReference type="NCBI Taxonomy" id="77675"/>
    <lineage>
        <taxon>Bacteria</taxon>
        <taxon>Pseudomonadati</taxon>
        <taxon>Pseudomonadota</taxon>
        <taxon>Alphaproteobacteria</taxon>
        <taxon>Acetobacterales</taxon>
        <taxon>Roseomonadaceae</taxon>
        <taxon>Paracraurococcus</taxon>
    </lineage>
</organism>
<gene>
    <name evidence="1" type="ORF">CKO45_15160</name>
</gene>
<reference evidence="1 2" key="1">
    <citation type="journal article" date="2020" name="Microorganisms">
        <title>Osmotic Adaptation and Compatible Solute Biosynthesis of Phototrophic Bacteria as Revealed from Genome Analyses.</title>
        <authorList>
            <person name="Imhoff J.F."/>
            <person name="Rahn T."/>
            <person name="Kunzel S."/>
            <person name="Keller A."/>
            <person name="Neulinger S.C."/>
        </authorList>
    </citation>
    <scope>NUCLEOTIDE SEQUENCE [LARGE SCALE GENOMIC DNA]</scope>
    <source>
        <strain evidence="1 2">DSM 15382</strain>
    </source>
</reference>
<protein>
    <submittedName>
        <fullName evidence="1">Uncharacterized protein</fullName>
    </submittedName>
</protein>
<accession>A0ABS1CYF6</accession>
<evidence type="ECO:0000313" key="2">
    <source>
        <dbReference type="Proteomes" id="UP000697995"/>
    </source>
</evidence>
<dbReference type="EMBL" id="NRSG01000110">
    <property type="protein sequence ID" value="MBK1659576.1"/>
    <property type="molecule type" value="Genomic_DNA"/>
</dbReference>
<comment type="caution">
    <text evidence="1">The sequence shown here is derived from an EMBL/GenBank/DDBJ whole genome shotgun (WGS) entry which is preliminary data.</text>
</comment>
<dbReference type="PROSITE" id="PS51257">
    <property type="entry name" value="PROKAR_LIPOPROTEIN"/>
    <property type="match status" value="1"/>
</dbReference>